<gene>
    <name evidence="1" type="ORF">AKJ09_08102</name>
</gene>
<dbReference type="Gene3D" id="1.25.40.10">
    <property type="entry name" value="Tetratricopeptide repeat domain"/>
    <property type="match status" value="1"/>
</dbReference>
<accession>A0A0K1Q6U6</accession>
<dbReference type="Gene3D" id="3.40.50.300">
    <property type="entry name" value="P-loop containing nucleotide triphosphate hydrolases"/>
    <property type="match status" value="1"/>
</dbReference>
<dbReference type="AlphaFoldDB" id="A0A0K1Q6U6"/>
<proteinExistence type="predicted"/>
<sequence length="866" mass="91379">MQRGIVGRTRELAAMEAHIAEGERLLTVFGPAGIGKTAFAREVARRFVEGTAGGTDRARAWACDLEHARDAADVEDAVARAIGAEGPAVIGEALGVRGPSLVVLDACEHVGTGLARLAMWLEAAPEAIFVLTSRRRDVVPGVVVELEPLVEGAELFRVFAARSGARLNDGDAPYIDAICMELGNVPLAIELAAARVAVLGARALLHRLKTRFEVLRRPTAATGPARHTSLEAAIDASWEALTAHEQGALAQSSVFHGGFALEAAESVIVIDAEPSAPPVLDVLSSLRDRALLSSRPSTVAGEARLSLDANVRAYAARKLGSGVLAAEERHAQYYATTADAWARALDGADGAVARLRVLADKDNILAVTRRVRREGPVGVRTAEPALRALVALAPVLLAAGPFEAYAQVLEPVLHATRSSGADPRLVARVLLVRATIARLRGTPRAAAEDLVRALGMARAVGDLRIEARALTEIGVALEARGDLAGAEEHHGLAMNLARRADDGVEEGAIARRLGVLVARRGRCDEGTALLERALSLHQATNAAWTVAEDHRALAALAIDRGAVERARSHVEEALRDSREANDVRGEALAMELAGLLAHDAGDLEVAARSYGEALERLQELGARHLEAALLVRLGAVARERGRAAEAWTLLRTASSRLRDDPAASALLAAHVAALEAAAGRPDDARVSIGQAAEGIVEGGDVVASSFLAVARATLEGRAPLVENAAELDVLARRSADLRIFLRGGRAAPRVVEPPPEPSTLEAALVVGEGGLWFRVPNGERVSLERRRSLALLLDRLLAARLEHPGVAIASEALQRAAWPGERIVPSAGAHRLRVAVATLRKLGLRELVETTPTGYRLSGDVPCVRA</sequence>
<dbReference type="STRING" id="1391654.AKJ09_08102"/>
<dbReference type="SUPFAM" id="SSF48452">
    <property type="entry name" value="TPR-like"/>
    <property type="match status" value="2"/>
</dbReference>
<dbReference type="SUPFAM" id="SSF52540">
    <property type="entry name" value="P-loop containing nucleoside triphosphate hydrolases"/>
    <property type="match status" value="1"/>
</dbReference>
<dbReference type="Proteomes" id="UP000064967">
    <property type="component" value="Chromosome"/>
</dbReference>
<dbReference type="InterPro" id="IPR011990">
    <property type="entry name" value="TPR-like_helical_dom_sf"/>
</dbReference>
<dbReference type="PANTHER" id="PTHR47691:SF3">
    <property type="entry name" value="HTH-TYPE TRANSCRIPTIONAL REGULATOR RV0890C-RELATED"/>
    <property type="match status" value="1"/>
</dbReference>
<dbReference type="EMBL" id="CP012333">
    <property type="protein sequence ID" value="AKV01439.1"/>
    <property type="molecule type" value="Genomic_DNA"/>
</dbReference>
<protein>
    <submittedName>
        <fullName evidence="1">Signal transduction response regulator</fullName>
    </submittedName>
</protein>
<reference evidence="1 2" key="1">
    <citation type="submission" date="2015-08" db="EMBL/GenBank/DDBJ databases">
        <authorList>
            <person name="Babu N.S."/>
            <person name="Beckwith C.J."/>
            <person name="Beseler K.G."/>
            <person name="Brison A."/>
            <person name="Carone J.V."/>
            <person name="Caskin T.P."/>
            <person name="Diamond M."/>
            <person name="Durham M.E."/>
            <person name="Foxe J.M."/>
            <person name="Go M."/>
            <person name="Henderson B.A."/>
            <person name="Jones I.B."/>
            <person name="McGettigan J.A."/>
            <person name="Micheletti S.J."/>
            <person name="Nasrallah M.E."/>
            <person name="Ortiz D."/>
            <person name="Piller C.R."/>
            <person name="Privatt S.R."/>
            <person name="Schneider S.L."/>
            <person name="Sharp S."/>
            <person name="Smith T.C."/>
            <person name="Stanton J.D."/>
            <person name="Ullery H.E."/>
            <person name="Wilson R.J."/>
            <person name="Serrano M.G."/>
            <person name="Buck G."/>
            <person name="Lee V."/>
            <person name="Wang Y."/>
            <person name="Carvalho R."/>
            <person name="Voegtly L."/>
            <person name="Shi R."/>
            <person name="Duckworth R."/>
            <person name="Johnson A."/>
            <person name="Loviza R."/>
            <person name="Walstead R."/>
            <person name="Shah Z."/>
            <person name="Kiflezghi M."/>
            <person name="Wade K."/>
            <person name="Ball S.L."/>
            <person name="Bradley K.W."/>
            <person name="Asai D.J."/>
            <person name="Bowman C.A."/>
            <person name="Russell D.A."/>
            <person name="Pope W.H."/>
            <person name="Jacobs-Sera D."/>
            <person name="Hendrix R.W."/>
            <person name="Hatfull G.F."/>
        </authorList>
    </citation>
    <scope>NUCLEOTIDE SEQUENCE [LARGE SCALE GENOMIC DNA]</scope>
    <source>
        <strain evidence="1 2">DSM 27648</strain>
    </source>
</reference>
<name>A0A0K1Q6U6_9BACT</name>
<keyword evidence="2" id="KW-1185">Reference proteome</keyword>
<organism evidence="1 2">
    <name type="scientific">Labilithrix luteola</name>
    <dbReference type="NCBI Taxonomy" id="1391654"/>
    <lineage>
        <taxon>Bacteria</taxon>
        <taxon>Pseudomonadati</taxon>
        <taxon>Myxococcota</taxon>
        <taxon>Polyangia</taxon>
        <taxon>Polyangiales</taxon>
        <taxon>Labilitrichaceae</taxon>
        <taxon>Labilithrix</taxon>
    </lineage>
</organism>
<dbReference type="KEGG" id="llu:AKJ09_08102"/>
<dbReference type="InterPro" id="IPR027417">
    <property type="entry name" value="P-loop_NTPase"/>
</dbReference>
<dbReference type="PANTHER" id="PTHR47691">
    <property type="entry name" value="REGULATOR-RELATED"/>
    <property type="match status" value="1"/>
</dbReference>
<dbReference type="RefSeq" id="WP_169928161.1">
    <property type="nucleotide sequence ID" value="NZ_CP012333.1"/>
</dbReference>
<evidence type="ECO:0000313" key="2">
    <source>
        <dbReference type="Proteomes" id="UP000064967"/>
    </source>
</evidence>
<evidence type="ECO:0000313" key="1">
    <source>
        <dbReference type="EMBL" id="AKV01439.1"/>
    </source>
</evidence>